<dbReference type="EMBL" id="JARACI010000961">
    <property type="protein sequence ID" value="MDD9206724.1"/>
    <property type="molecule type" value="Genomic_DNA"/>
</dbReference>
<dbReference type="Pfam" id="PF07508">
    <property type="entry name" value="Recombinase"/>
    <property type="match status" value="1"/>
</dbReference>
<dbReference type="SUPFAM" id="SSF53041">
    <property type="entry name" value="Resolvase-like"/>
    <property type="match status" value="1"/>
</dbReference>
<dbReference type="InterPro" id="IPR011109">
    <property type="entry name" value="DNA_bind_recombinase_dom"/>
</dbReference>
<dbReference type="PANTHER" id="PTHR30461">
    <property type="entry name" value="DNA-INVERTASE FROM LAMBDOID PROPHAGE"/>
    <property type="match status" value="1"/>
</dbReference>
<comment type="caution">
    <text evidence="4">The sequence shown here is derived from an EMBL/GenBank/DDBJ whole genome shotgun (WGS) entry which is preliminary data.</text>
</comment>
<sequence>MARTLKVPHRSRPLALGYTRVSTADQAEHGASLEAQRSALAAEADRRGWDIEFVVDEGVSGKVPPTRRAGLGPALAALDAHEADALMAIRLDRVSRSVADFAALVDRAGKHQWGLVLLSPALDLADAAGRFTANVLASAAQYERELIGARTREGLAQRRAEGVRLGRPATVPAYVVTRIAAARAEGSSWAKIADALNADGVPTAQGGARWWPATVRKVADRAPTP</sequence>
<keyword evidence="1" id="KW-0238">DNA-binding</keyword>
<keyword evidence="2" id="KW-0233">DNA recombination</keyword>
<dbReference type="PANTHER" id="PTHR30461:SF2">
    <property type="entry name" value="SERINE RECOMBINASE PINE-RELATED"/>
    <property type="match status" value="1"/>
</dbReference>
<dbReference type="InterPro" id="IPR006119">
    <property type="entry name" value="Resolv_N"/>
</dbReference>
<evidence type="ECO:0000256" key="1">
    <source>
        <dbReference type="ARBA" id="ARBA00023125"/>
    </source>
</evidence>
<evidence type="ECO:0000313" key="4">
    <source>
        <dbReference type="EMBL" id="MDD9206724.1"/>
    </source>
</evidence>
<dbReference type="Gene3D" id="3.40.50.1390">
    <property type="entry name" value="Resolvase, N-terminal catalytic domain"/>
    <property type="match status" value="1"/>
</dbReference>
<dbReference type="InterPro" id="IPR036162">
    <property type="entry name" value="Resolvase-like_N_sf"/>
</dbReference>
<gene>
    <name evidence="4" type="ORF">PU560_09630</name>
</gene>
<keyword evidence="5" id="KW-1185">Reference proteome</keyword>
<evidence type="ECO:0000313" key="5">
    <source>
        <dbReference type="Proteomes" id="UP001165561"/>
    </source>
</evidence>
<dbReference type="InterPro" id="IPR050639">
    <property type="entry name" value="SSR_resolvase"/>
</dbReference>
<proteinExistence type="predicted"/>
<dbReference type="CDD" id="cd00338">
    <property type="entry name" value="Ser_Recombinase"/>
    <property type="match status" value="1"/>
</dbReference>
<accession>A0ABT5TZN7</accession>
<dbReference type="Pfam" id="PF00239">
    <property type="entry name" value="Resolvase"/>
    <property type="match status" value="1"/>
</dbReference>
<evidence type="ECO:0000259" key="3">
    <source>
        <dbReference type="PROSITE" id="PS51736"/>
    </source>
</evidence>
<dbReference type="PROSITE" id="PS51736">
    <property type="entry name" value="RECOMBINASES_3"/>
    <property type="match status" value="1"/>
</dbReference>
<protein>
    <submittedName>
        <fullName evidence="4">Recombinase family protein</fullName>
    </submittedName>
</protein>
<dbReference type="SMART" id="SM00857">
    <property type="entry name" value="Resolvase"/>
    <property type="match status" value="1"/>
</dbReference>
<reference evidence="4" key="1">
    <citation type="submission" date="2023-02" db="EMBL/GenBank/DDBJ databases">
        <title>Georgenia sp.10Sc9-8, isolated from a soil sample collected from the Taklamakan desert.</title>
        <authorList>
            <person name="Liu S."/>
        </authorList>
    </citation>
    <scope>NUCLEOTIDE SEQUENCE</scope>
    <source>
        <strain evidence="4">10Sc9-8</strain>
    </source>
</reference>
<organism evidence="4 5">
    <name type="scientific">Georgenia halotolerans</name>
    <dbReference type="NCBI Taxonomy" id="3028317"/>
    <lineage>
        <taxon>Bacteria</taxon>
        <taxon>Bacillati</taxon>
        <taxon>Actinomycetota</taxon>
        <taxon>Actinomycetes</taxon>
        <taxon>Micrococcales</taxon>
        <taxon>Bogoriellaceae</taxon>
        <taxon>Georgenia</taxon>
    </lineage>
</organism>
<name>A0ABT5TZN7_9MICO</name>
<feature type="domain" description="Resolvase/invertase-type recombinase catalytic" evidence="3">
    <location>
        <begin position="14"/>
        <end position="162"/>
    </location>
</feature>
<dbReference type="Proteomes" id="UP001165561">
    <property type="component" value="Unassembled WGS sequence"/>
</dbReference>
<evidence type="ECO:0000256" key="2">
    <source>
        <dbReference type="ARBA" id="ARBA00023172"/>
    </source>
</evidence>